<gene>
    <name evidence="1" type="primary">dadA</name>
    <name evidence="1" type="ORF">ACZ87_02992</name>
</gene>
<protein>
    <submittedName>
        <fullName evidence="1">D-amino acid dehydrogenase small subunit domain protein</fullName>
    </submittedName>
</protein>
<dbReference type="Proteomes" id="UP000244334">
    <property type="component" value="Unassembled WGS sequence"/>
</dbReference>
<dbReference type="EMBL" id="LJAM02000423">
    <property type="protein sequence ID" value="RAP70206.1"/>
    <property type="molecule type" value="Genomic_DNA"/>
</dbReference>
<organism evidence="1 2">
    <name type="scientific">Candidatus Erwinia dacicola</name>
    <dbReference type="NCBI Taxonomy" id="252393"/>
    <lineage>
        <taxon>Bacteria</taxon>
        <taxon>Pseudomonadati</taxon>
        <taxon>Pseudomonadota</taxon>
        <taxon>Gammaproteobacteria</taxon>
        <taxon>Enterobacterales</taxon>
        <taxon>Erwiniaceae</taxon>
        <taxon>Erwinia</taxon>
    </lineage>
</organism>
<dbReference type="AlphaFoldDB" id="A0A328TQX3"/>
<evidence type="ECO:0000313" key="2">
    <source>
        <dbReference type="Proteomes" id="UP000244334"/>
    </source>
</evidence>
<keyword evidence="2" id="KW-1185">Reference proteome</keyword>
<name>A0A328TQX3_9GAMM</name>
<accession>A0A328TQX3</accession>
<reference evidence="1" key="1">
    <citation type="submission" date="2018-04" db="EMBL/GenBank/DDBJ databases">
        <title>Genomes of the Obligate Erwinia dacicola and Facultative Enterobacter sp. OLF Endosymbionts of the Olive Fruit fly, Bactrocera oleae.</title>
        <authorList>
            <person name="Estes A.M."/>
            <person name="Hearn D.J."/>
            <person name="Agarwal S."/>
            <person name="Pierson E.A."/>
            <person name="Dunning-Hotopp J.C."/>
        </authorList>
    </citation>
    <scope>NUCLEOTIDE SEQUENCE [LARGE SCALE GENOMIC DNA]</scope>
    <source>
        <strain evidence="1">Oroville</strain>
    </source>
</reference>
<sequence>MTCGSGPLLADIISGCTLAIAADDLSVMRYLPGYAPTAATTLHGANIG</sequence>
<evidence type="ECO:0000313" key="1">
    <source>
        <dbReference type="EMBL" id="RAP70206.1"/>
    </source>
</evidence>
<comment type="caution">
    <text evidence="1">The sequence shown here is derived from an EMBL/GenBank/DDBJ whole genome shotgun (WGS) entry which is preliminary data.</text>
</comment>
<proteinExistence type="predicted"/>